<evidence type="ECO:0000313" key="1">
    <source>
        <dbReference type="EMBL" id="QMU29615.1"/>
    </source>
</evidence>
<organism evidence="1 2">
    <name type="scientific">Adhaeribacter radiodurans</name>
    <dbReference type="NCBI Taxonomy" id="2745197"/>
    <lineage>
        <taxon>Bacteria</taxon>
        <taxon>Pseudomonadati</taxon>
        <taxon>Bacteroidota</taxon>
        <taxon>Cytophagia</taxon>
        <taxon>Cytophagales</taxon>
        <taxon>Hymenobacteraceae</taxon>
        <taxon>Adhaeribacter</taxon>
    </lineage>
</organism>
<dbReference type="KEGG" id="add:HUW48_16945"/>
<name>A0A7L7LAN8_9BACT</name>
<protein>
    <submittedName>
        <fullName evidence="1">Heparin lyase I family protein</fullName>
    </submittedName>
</protein>
<dbReference type="Proteomes" id="UP000514509">
    <property type="component" value="Chromosome"/>
</dbReference>
<gene>
    <name evidence="1" type="ORF">HUW48_16945</name>
</gene>
<keyword evidence="2" id="KW-1185">Reference proteome</keyword>
<dbReference type="RefSeq" id="WP_182412075.1">
    <property type="nucleotide sequence ID" value="NZ_CP055153.1"/>
</dbReference>
<reference evidence="1 2" key="1">
    <citation type="submission" date="2020-08" db="EMBL/GenBank/DDBJ databases">
        <title>Adhaeribacter dokdonensis sp. nov., isolated from the rhizosphere of Elymus tsukushiensis, a plant native to the Dokdo Islands, Republic of Korea.</title>
        <authorList>
            <person name="Ghim S.Y."/>
        </authorList>
    </citation>
    <scope>NUCLEOTIDE SEQUENCE [LARGE SCALE GENOMIC DNA]</scope>
    <source>
        <strain evidence="1 2">KUDC8001</strain>
    </source>
</reference>
<dbReference type="AlphaFoldDB" id="A0A7L7LAN8"/>
<dbReference type="Pfam" id="PF14099">
    <property type="entry name" value="Polysacc_lyase"/>
    <property type="match status" value="1"/>
</dbReference>
<sequence>MVYHINFSHESDGVLEVWKNGIKVINYKGPNSYNDKRLPYFKAGIYKRRWYKIEKRVVYVDEVRVGTKKATYKDVAPSGSTLINPMSDKPGKNKKLSLNLMNANSDLLIKPITNGAILDLATLPTSNLNISATTSAKVGSIAFKLIGPENKRVVESKAPFSLIKDNNGDYPSWTPKAGSYSLTVTPYSEAKGHGKAGNPVTIRFKVVNLAKDGSGTPSVTMVINKNKPITNSRKATLSIKSVNATKMRFYDNSNSKWTSWQPIASDKSWNLSKGDGSKWVKIQVRNAAGVMSESYADGIILRTK</sequence>
<dbReference type="EMBL" id="CP055153">
    <property type="protein sequence ID" value="QMU29615.1"/>
    <property type="molecule type" value="Genomic_DNA"/>
</dbReference>
<dbReference type="GO" id="GO:0016829">
    <property type="term" value="F:lyase activity"/>
    <property type="evidence" value="ECO:0007669"/>
    <property type="project" value="UniProtKB-KW"/>
</dbReference>
<dbReference type="Gene3D" id="2.60.120.200">
    <property type="match status" value="1"/>
</dbReference>
<dbReference type="InterPro" id="IPR025975">
    <property type="entry name" value="Polysacc_lyase"/>
</dbReference>
<keyword evidence="1" id="KW-0456">Lyase</keyword>
<evidence type="ECO:0000313" key="2">
    <source>
        <dbReference type="Proteomes" id="UP000514509"/>
    </source>
</evidence>
<accession>A0A7L7LAN8</accession>
<proteinExistence type="predicted"/>